<dbReference type="GO" id="GO:0009424">
    <property type="term" value="C:bacterial-type flagellum hook"/>
    <property type="evidence" value="ECO:0007669"/>
    <property type="project" value="InterPro"/>
</dbReference>
<dbReference type="InterPro" id="IPR001635">
    <property type="entry name" value="Flag_hook_Flik"/>
</dbReference>
<evidence type="ECO:0000256" key="3">
    <source>
        <dbReference type="ARBA" id="ARBA00022795"/>
    </source>
</evidence>
<feature type="domain" description="Flagellar hook-length control protein-like C-terminal" evidence="5">
    <location>
        <begin position="352"/>
        <end position="424"/>
    </location>
</feature>
<dbReference type="GO" id="GO:0044780">
    <property type="term" value="P:bacterial-type flagellum assembly"/>
    <property type="evidence" value="ECO:0007669"/>
    <property type="project" value="InterPro"/>
</dbReference>
<gene>
    <name evidence="6" type="ORF">DQX05_18045</name>
</gene>
<reference evidence="6 7" key="1">
    <citation type="submission" date="2018-09" db="EMBL/GenBank/DDBJ databases">
        <title>Paenibacillus SK2017-BO5.</title>
        <authorList>
            <person name="Piskunova J.V."/>
            <person name="Dubiley S.A."/>
            <person name="Severinov K.V."/>
        </authorList>
    </citation>
    <scope>NUCLEOTIDE SEQUENCE [LARGE SCALE GENOMIC DNA]</scope>
    <source>
        <strain evidence="6 7">BO5</strain>
    </source>
</reference>
<evidence type="ECO:0000259" key="5">
    <source>
        <dbReference type="Pfam" id="PF02120"/>
    </source>
</evidence>
<name>A0A3A3GWF5_PANTH</name>
<keyword evidence="6" id="KW-0966">Cell projection</keyword>
<comment type="function">
    <text evidence="1">Controls the length of the flagellar hook.</text>
</comment>
<evidence type="ECO:0000313" key="6">
    <source>
        <dbReference type="EMBL" id="RJG22294.1"/>
    </source>
</evidence>
<evidence type="ECO:0000256" key="4">
    <source>
        <dbReference type="SAM" id="MobiDB-lite"/>
    </source>
</evidence>
<dbReference type="OrthoDB" id="2380967at2"/>
<dbReference type="CDD" id="cd17470">
    <property type="entry name" value="T3SS_Flik_C"/>
    <property type="match status" value="1"/>
</dbReference>
<dbReference type="PANTHER" id="PTHR37533">
    <property type="entry name" value="FLAGELLAR HOOK-LENGTH CONTROL PROTEIN"/>
    <property type="match status" value="1"/>
</dbReference>
<sequence length="487" mass="50768">MIDIYECLKGGEKMTGTIMNISAGSAAPMMGGTQAKAGAADGGAGFLTVLSQCMDTSGEGAGGLASLFNLGEGTGNIPALPEEAAEVAEALLQPLLESLQSADDELESNPELFAALQQWVMQAQQWLNGQQPNAEDSNASAQSPSVLIEQPSTIAIAVRDVLAQLTGLLEGKQADAPLMTQLAGNGQAAAVVSAVVQTQTQATSERQAQGAGSELPHAAASAKGEQAQPAEAIRWMARLADMLKQEGAANAPTAPAAANAARAAAAVQAQSVAQAEIVPTASAGAKPASETVSGPDHAQPEPQLGQVMQAGQWALRQEGLNSTKPLPVIHADRFADEMAGFMVKQLRFSRIGGMSEAKISLYPEHLGQVEVRLTIQNGQLTARFLTEHLMAKDMLEQQMSMLRGALQSQGIQVEKIEVSQQSSNALNSSLFQEERRQQDTHRQQSSERGAKQGKRLTLDELAGTAEAGGDLGAEQLLGGNSTFSASV</sequence>
<keyword evidence="3" id="KW-1005">Bacterial flagellum biogenesis</keyword>
<proteinExistence type="inferred from homology"/>
<feature type="region of interest" description="Disordered" evidence="4">
    <location>
        <begin position="431"/>
        <end position="457"/>
    </location>
</feature>
<dbReference type="InterPro" id="IPR038610">
    <property type="entry name" value="FliK-like_C_sf"/>
</dbReference>
<dbReference type="InterPro" id="IPR021136">
    <property type="entry name" value="Flagellar_hook_control-like_C"/>
</dbReference>
<evidence type="ECO:0000256" key="2">
    <source>
        <dbReference type="ARBA" id="ARBA00009149"/>
    </source>
</evidence>
<keyword evidence="6" id="KW-0969">Cilium</keyword>
<feature type="region of interest" description="Disordered" evidence="4">
    <location>
        <begin position="281"/>
        <end position="302"/>
    </location>
</feature>
<dbReference type="Pfam" id="PF02120">
    <property type="entry name" value="Flg_hook"/>
    <property type="match status" value="1"/>
</dbReference>
<dbReference type="AlphaFoldDB" id="A0A3A3GWF5"/>
<comment type="caution">
    <text evidence="6">The sequence shown here is derived from an EMBL/GenBank/DDBJ whole genome shotgun (WGS) entry which is preliminary data.</text>
</comment>
<organism evidence="6 7">
    <name type="scientific">Paenibacillus thiaminolyticus</name>
    <name type="common">Bacillus thiaminolyticus</name>
    <dbReference type="NCBI Taxonomy" id="49283"/>
    <lineage>
        <taxon>Bacteria</taxon>
        <taxon>Bacillati</taxon>
        <taxon>Bacillota</taxon>
        <taxon>Bacilli</taxon>
        <taxon>Bacillales</taxon>
        <taxon>Paenibacillaceae</taxon>
        <taxon>Paenibacillus</taxon>
    </lineage>
</organism>
<dbReference type="Gene3D" id="3.30.750.140">
    <property type="match status" value="1"/>
</dbReference>
<evidence type="ECO:0000256" key="1">
    <source>
        <dbReference type="ARBA" id="ARBA00003944"/>
    </source>
</evidence>
<protein>
    <submittedName>
        <fullName evidence="6">Flagellar hook-length control protein FliK</fullName>
    </submittedName>
</protein>
<evidence type="ECO:0000313" key="7">
    <source>
        <dbReference type="Proteomes" id="UP000266177"/>
    </source>
</evidence>
<keyword evidence="6" id="KW-0282">Flagellum</keyword>
<accession>A0A3A3GWF5</accession>
<dbReference type="EMBL" id="QYZD01000017">
    <property type="protein sequence ID" value="RJG22294.1"/>
    <property type="molecule type" value="Genomic_DNA"/>
</dbReference>
<dbReference type="PRINTS" id="PR01007">
    <property type="entry name" value="FLGHOOKFLIK"/>
</dbReference>
<dbReference type="InterPro" id="IPR052563">
    <property type="entry name" value="FliK"/>
</dbReference>
<feature type="region of interest" description="Disordered" evidence="4">
    <location>
        <begin position="203"/>
        <end position="229"/>
    </location>
</feature>
<feature type="compositionally biased region" description="Basic and acidic residues" evidence="4">
    <location>
        <begin position="432"/>
        <end position="450"/>
    </location>
</feature>
<dbReference type="PANTHER" id="PTHR37533:SF2">
    <property type="entry name" value="FLAGELLAR HOOK-LENGTH CONTROL PROTEIN"/>
    <property type="match status" value="1"/>
</dbReference>
<dbReference type="Proteomes" id="UP000266177">
    <property type="component" value="Unassembled WGS sequence"/>
</dbReference>
<comment type="similarity">
    <text evidence="2">Belongs to the FliK family.</text>
</comment>